<geneLocation type="plasmid" evidence="1">
    <name>pJD1</name>
</geneLocation>
<dbReference type="AlphaFoldDB" id="Q50998"/>
<protein>
    <submittedName>
        <fullName evidence="1">Uncharacterized protein</fullName>
    </submittedName>
</protein>
<reference evidence="1" key="1">
    <citation type="journal article" date="1985" name="J. Bacteriol.">
        <title>Cryptic plasmid of Neisseria gonorrhoeae: complete nucleotide sequence and genetic organization.</title>
        <authorList>
            <person name="Korch C."/>
            <person name="Hagblom P."/>
            <person name="Ohman H."/>
            <person name="Goransson M."/>
            <person name="Normark S."/>
        </authorList>
    </citation>
    <scope>NUCLEOTIDE SEQUENCE</scope>
    <source>
        <strain evidence="1">UM01</strain>
        <plasmid evidence="1">pJD1</plasmid>
    </source>
</reference>
<evidence type="ECO:0000313" key="1">
    <source>
        <dbReference type="EMBL" id="AAA88199.1"/>
    </source>
</evidence>
<name>Q50998_NEIGO</name>
<sequence>MFFPEFFMEYRRNAVMKCRFFEQKAVKNRGILPF</sequence>
<dbReference type="EMBL" id="M10316">
    <property type="protein sequence ID" value="AAA88199.1"/>
    <property type="molecule type" value="Genomic_DNA"/>
</dbReference>
<proteinExistence type="predicted"/>
<accession>Q50998</accession>
<organism evidence="1">
    <name type="scientific">Neisseria gonorrhoeae</name>
    <dbReference type="NCBI Taxonomy" id="485"/>
    <lineage>
        <taxon>Bacteria</taxon>
        <taxon>Pseudomonadati</taxon>
        <taxon>Pseudomonadota</taxon>
        <taxon>Betaproteobacteria</taxon>
        <taxon>Neisseriales</taxon>
        <taxon>Neisseriaceae</taxon>
        <taxon>Neisseria</taxon>
    </lineage>
</organism>
<keyword evidence="1" id="KW-0614">Plasmid</keyword>